<dbReference type="EMBL" id="FQXH01000025">
    <property type="protein sequence ID" value="SHH43097.1"/>
    <property type="molecule type" value="Genomic_DNA"/>
</dbReference>
<name>A0A1M5SX40_9FIRM</name>
<evidence type="ECO:0000313" key="1">
    <source>
        <dbReference type="EMBL" id="SHH43097.1"/>
    </source>
</evidence>
<protein>
    <submittedName>
        <fullName evidence="1">Uncharacterized protein</fullName>
    </submittedName>
</protein>
<accession>A0A1M5SX40</accession>
<reference evidence="2" key="1">
    <citation type="submission" date="2016-11" db="EMBL/GenBank/DDBJ databases">
        <authorList>
            <person name="Varghese N."/>
            <person name="Submissions S."/>
        </authorList>
    </citation>
    <scope>NUCLEOTIDE SEQUENCE [LARGE SCALE GENOMIC DNA]</scope>
    <source>
        <strain evidence="2">DSM 15285</strain>
    </source>
</reference>
<evidence type="ECO:0000313" key="2">
    <source>
        <dbReference type="Proteomes" id="UP000242520"/>
    </source>
</evidence>
<dbReference type="RefSeq" id="WP_072725938.1">
    <property type="nucleotide sequence ID" value="NZ_FQXH01000025.1"/>
</dbReference>
<proteinExistence type="predicted"/>
<keyword evidence="2" id="KW-1185">Reference proteome</keyword>
<organism evidence="1 2">
    <name type="scientific">Tepidibacter thalassicus DSM 15285</name>
    <dbReference type="NCBI Taxonomy" id="1123350"/>
    <lineage>
        <taxon>Bacteria</taxon>
        <taxon>Bacillati</taxon>
        <taxon>Bacillota</taxon>
        <taxon>Clostridia</taxon>
        <taxon>Peptostreptococcales</taxon>
        <taxon>Peptostreptococcaceae</taxon>
        <taxon>Tepidibacter</taxon>
    </lineage>
</organism>
<dbReference type="AlphaFoldDB" id="A0A1M5SX40"/>
<dbReference type="Proteomes" id="UP000242520">
    <property type="component" value="Unassembled WGS sequence"/>
</dbReference>
<sequence>MRKCITLLLLISVAHIIIKFLTETREDQIRNKIKEMGGKVISIDRNNSYIKEVNKIMKKKRFIIHSVYKVVYILNNKERIAYVVVYRDFVIVPGKLYKCDWVEDSN</sequence>
<gene>
    <name evidence="1" type="ORF">SAMN02744040_01949</name>
</gene>